<dbReference type="InterPro" id="IPR011993">
    <property type="entry name" value="PH-like_dom_sf"/>
</dbReference>
<dbReference type="GO" id="GO:0003779">
    <property type="term" value="F:actin binding"/>
    <property type="evidence" value="ECO:0007669"/>
    <property type="project" value="InterPro"/>
</dbReference>
<evidence type="ECO:0000256" key="2">
    <source>
        <dbReference type="ARBA" id="ARBA00005064"/>
    </source>
</evidence>
<evidence type="ECO:0000256" key="12">
    <source>
        <dbReference type="ARBA" id="ARBA00053833"/>
    </source>
</evidence>
<dbReference type="GO" id="GO:0006104">
    <property type="term" value="P:succinyl-CoA metabolic process"/>
    <property type="evidence" value="ECO:0007669"/>
    <property type="project" value="TreeGrafter"/>
</dbReference>
<feature type="compositionally biased region" description="Pro residues" evidence="17">
    <location>
        <begin position="326"/>
        <end position="340"/>
    </location>
</feature>
<dbReference type="InterPro" id="IPR005809">
    <property type="entry name" value="Succ_CoA_ligase-like_bsu"/>
</dbReference>
<dbReference type="Pfam" id="PF02205">
    <property type="entry name" value="WH2"/>
    <property type="match status" value="1"/>
</dbReference>
<dbReference type="GO" id="GO:0042709">
    <property type="term" value="C:succinate-CoA ligase complex"/>
    <property type="evidence" value="ECO:0007669"/>
    <property type="project" value="TreeGrafter"/>
</dbReference>
<keyword evidence="10" id="KW-0539">Nucleus</keyword>
<protein>
    <recommendedName>
        <fullName evidence="14">Succinate--CoA ligase [ADP-forming] subunit beta, mitochondrial</fullName>
        <ecNumber evidence="14">6.2.1.5</ecNumber>
    </recommendedName>
    <alternativeName>
        <fullName evidence="14">Succinyl-CoA synthetase beta chain</fullName>
        <shortName evidence="14">SCS-beta</shortName>
    </alternativeName>
</protein>
<keyword evidence="14 15" id="KW-0067">ATP-binding</keyword>
<evidence type="ECO:0000256" key="16">
    <source>
        <dbReference type="RuleBase" id="RU361258"/>
    </source>
</evidence>
<evidence type="ECO:0000256" key="1">
    <source>
        <dbReference type="ARBA" id="ARBA00004123"/>
    </source>
</evidence>
<feature type="binding site" evidence="14">
    <location>
        <position position="861"/>
    </location>
    <ligand>
        <name>substrate</name>
        <note>ligand shared with subunit alpha</note>
    </ligand>
</feature>
<dbReference type="InterPro" id="IPR000095">
    <property type="entry name" value="CRIB_dom"/>
</dbReference>
<dbReference type="CDD" id="cd01205">
    <property type="entry name" value="EVH1_WASP-like"/>
    <property type="match status" value="1"/>
</dbReference>
<comment type="function">
    <text evidence="12">GTP-specific succinyl-CoA synthetase functions in the citric acid cycle (TCA), coupling the hydrolysis of succinyl-CoA to the synthesis of GTP and thus represents the only step of substrate-level phosphorylation in the TCA. The beta subunit provides nucleotide specificity of the enzyme and binds the substrate succinate, while the binding sites for coenzyme A and phosphate are found in the alpha subunit.</text>
</comment>
<dbReference type="Gene3D" id="2.30.29.30">
    <property type="entry name" value="Pleckstrin-homology domain (PH domain)/Phosphotyrosine-binding domain (PTB)"/>
    <property type="match status" value="1"/>
</dbReference>
<dbReference type="InterPro" id="IPR013650">
    <property type="entry name" value="ATP-grasp_succ-CoA_synth-type"/>
</dbReference>
<dbReference type="FunFam" id="3.30.470.20:FF:000002">
    <property type="entry name" value="Succinate--CoA ligase [ADP-forming] subunit beta"/>
    <property type="match status" value="1"/>
</dbReference>
<dbReference type="SUPFAM" id="SSF50729">
    <property type="entry name" value="PH domain-like"/>
    <property type="match status" value="1"/>
</dbReference>
<keyword evidence="4" id="KW-0597">Phosphoprotein</keyword>
<dbReference type="InterPro" id="IPR036936">
    <property type="entry name" value="CRIB_dom_sf"/>
</dbReference>
<evidence type="ECO:0000256" key="4">
    <source>
        <dbReference type="ARBA" id="ARBA00022553"/>
    </source>
</evidence>
<dbReference type="Gene3D" id="3.40.50.261">
    <property type="entry name" value="Succinyl-CoA synthetase domains"/>
    <property type="match status" value="1"/>
</dbReference>
<dbReference type="UniPathway" id="UPA00223">
    <property type="reaction ID" value="UER00999"/>
</dbReference>
<dbReference type="NCBIfam" id="NF001913">
    <property type="entry name" value="PRK00696.1"/>
    <property type="match status" value="1"/>
</dbReference>
<evidence type="ECO:0000256" key="6">
    <source>
        <dbReference type="ARBA" id="ARBA00022723"/>
    </source>
</evidence>
<dbReference type="GO" id="GO:0004776">
    <property type="term" value="F:succinate-CoA ligase (GDP-forming) activity"/>
    <property type="evidence" value="ECO:0007669"/>
    <property type="project" value="UniProtKB-EC"/>
</dbReference>
<dbReference type="HAMAP" id="MF_00558">
    <property type="entry name" value="Succ_CoA_beta"/>
    <property type="match status" value="1"/>
</dbReference>
<proteinExistence type="inferred from homology"/>
<dbReference type="CDD" id="cd00132">
    <property type="entry name" value="CRIB"/>
    <property type="match status" value="1"/>
</dbReference>
<feature type="domain" description="ATP-grasp" evidence="20">
    <location>
        <begin position="599"/>
        <end position="645"/>
    </location>
</feature>
<feature type="compositionally biased region" description="Pro residues" evidence="17">
    <location>
        <begin position="386"/>
        <end position="408"/>
    </location>
</feature>
<dbReference type="Pfam" id="PF08442">
    <property type="entry name" value="ATP-grasp_2"/>
    <property type="match status" value="1"/>
</dbReference>
<dbReference type="Pfam" id="PF00786">
    <property type="entry name" value="PBD"/>
    <property type="match status" value="1"/>
</dbReference>
<dbReference type="GO" id="GO:0004775">
    <property type="term" value="F:succinate-CoA ligase (ADP-forming) activity"/>
    <property type="evidence" value="ECO:0007669"/>
    <property type="project" value="UniProtKB-UniRule"/>
</dbReference>
<evidence type="ECO:0000256" key="14">
    <source>
        <dbReference type="HAMAP-Rule" id="MF_03219"/>
    </source>
</evidence>
<feature type="binding site" evidence="14">
    <location>
        <begin position="918"/>
        <end position="920"/>
    </location>
    <ligand>
        <name>substrate</name>
        <note>ligand shared with subunit alpha</note>
    </ligand>
</feature>
<dbReference type="Pfam" id="PF00568">
    <property type="entry name" value="WH1"/>
    <property type="match status" value="1"/>
</dbReference>
<evidence type="ECO:0000256" key="13">
    <source>
        <dbReference type="ARBA" id="ARBA00063570"/>
    </source>
</evidence>
<dbReference type="PROSITE" id="PS50229">
    <property type="entry name" value="WH1"/>
    <property type="match status" value="1"/>
</dbReference>
<name>A0A1Y3E7R3_9BILA</name>
<dbReference type="PROSITE" id="PS01217">
    <property type="entry name" value="SUCCINYL_COA_LIG_3"/>
    <property type="match status" value="1"/>
</dbReference>
<dbReference type="InterPro" id="IPR016102">
    <property type="entry name" value="Succinyl-CoA_synth-like"/>
</dbReference>
<feature type="domain" description="WH2" evidence="21">
    <location>
        <begin position="485"/>
        <end position="502"/>
    </location>
</feature>
<feature type="compositionally biased region" description="Acidic residues" evidence="17">
    <location>
        <begin position="541"/>
        <end position="557"/>
    </location>
</feature>
<evidence type="ECO:0000313" key="22">
    <source>
        <dbReference type="EMBL" id="OUC39867.1"/>
    </source>
</evidence>
<dbReference type="InterPro" id="IPR013815">
    <property type="entry name" value="ATP_grasp_subdomain_1"/>
</dbReference>
<comment type="caution">
    <text evidence="22">The sequence shown here is derived from an EMBL/GenBank/DDBJ whole genome shotgun (WGS) entry which is preliminary data.</text>
</comment>
<feature type="binding site" evidence="14">
    <location>
        <begin position="643"/>
        <end position="645"/>
    </location>
    <ligand>
        <name>ATP</name>
        <dbReference type="ChEBI" id="CHEBI:30616"/>
    </ligand>
</feature>
<evidence type="ECO:0000259" key="21">
    <source>
        <dbReference type="PROSITE" id="PS51082"/>
    </source>
</evidence>
<evidence type="ECO:0000259" key="20">
    <source>
        <dbReference type="PROSITE" id="PS50975"/>
    </source>
</evidence>
<evidence type="ECO:0000256" key="8">
    <source>
        <dbReference type="ARBA" id="ARBA00022741"/>
    </source>
</evidence>
<evidence type="ECO:0000313" key="23">
    <source>
        <dbReference type="Proteomes" id="UP000243006"/>
    </source>
</evidence>
<dbReference type="InterPro" id="IPR011761">
    <property type="entry name" value="ATP-grasp"/>
</dbReference>
<dbReference type="PRINTS" id="PR01217">
    <property type="entry name" value="PRICHEXTENSN"/>
</dbReference>
<accession>A0A1Y3E7R3</accession>
<feature type="binding site" evidence="14">
    <location>
        <position position="636"/>
    </location>
    <ligand>
        <name>ATP</name>
        <dbReference type="ChEBI" id="CHEBI:30616"/>
    </ligand>
</feature>
<dbReference type="GO" id="GO:0000287">
    <property type="term" value="F:magnesium ion binding"/>
    <property type="evidence" value="ECO:0007669"/>
    <property type="project" value="UniProtKB-UniRule"/>
</dbReference>
<evidence type="ECO:0000256" key="3">
    <source>
        <dbReference type="ARBA" id="ARBA00022532"/>
    </source>
</evidence>
<comment type="subunit">
    <text evidence="13">Heterodimer of an alpha and a beta subunit. The beta subunit determines specificity for GTP.</text>
</comment>
<feature type="compositionally biased region" description="Pro residues" evidence="17">
    <location>
        <begin position="423"/>
        <end position="438"/>
    </location>
</feature>
<dbReference type="FunFam" id="3.40.50.261:FF:000001">
    <property type="entry name" value="Succinate--CoA ligase [ADP-forming] subunit beta"/>
    <property type="match status" value="1"/>
</dbReference>
<evidence type="ECO:0000256" key="7">
    <source>
        <dbReference type="ARBA" id="ARBA00022737"/>
    </source>
</evidence>
<organism evidence="22 23">
    <name type="scientific">Trichinella nativa</name>
    <dbReference type="NCBI Taxonomy" id="6335"/>
    <lineage>
        <taxon>Eukaryota</taxon>
        <taxon>Metazoa</taxon>
        <taxon>Ecdysozoa</taxon>
        <taxon>Nematoda</taxon>
        <taxon>Enoplea</taxon>
        <taxon>Dorylaimia</taxon>
        <taxon>Trichinellida</taxon>
        <taxon>Trichinellidae</taxon>
        <taxon>Trichinella</taxon>
    </lineage>
</organism>
<feature type="binding site" evidence="14">
    <location>
        <position position="810"/>
    </location>
    <ligand>
        <name>Mg(2+)</name>
        <dbReference type="ChEBI" id="CHEBI:18420"/>
    </ligand>
</feature>
<feature type="binding site" evidence="14">
    <location>
        <position position="704"/>
    </location>
    <ligand>
        <name>ATP</name>
        <dbReference type="ChEBI" id="CHEBI:30616"/>
    </ligand>
</feature>
<dbReference type="NCBIfam" id="TIGR01016">
    <property type="entry name" value="sucCoAbeta"/>
    <property type="match status" value="1"/>
</dbReference>
<dbReference type="PROSITE" id="PS50975">
    <property type="entry name" value="ATP_GRASP"/>
    <property type="match status" value="1"/>
</dbReference>
<dbReference type="AlphaFoldDB" id="A0A1Y3E7R3"/>
<keyword evidence="3 14" id="KW-0816">Tricarboxylic acid cycle</keyword>
<evidence type="ECO:0000256" key="11">
    <source>
        <dbReference type="ARBA" id="ARBA00052879"/>
    </source>
</evidence>
<evidence type="ECO:0000256" key="5">
    <source>
        <dbReference type="ARBA" id="ARBA00022598"/>
    </source>
</evidence>
<reference evidence="22 23" key="1">
    <citation type="submission" date="2015-04" db="EMBL/GenBank/DDBJ databases">
        <title>Draft genome of the roundworm Trichinella nativa.</title>
        <authorList>
            <person name="Mitreva M."/>
        </authorList>
    </citation>
    <scope>NUCLEOTIDE SEQUENCE [LARGE SCALE GENOMIC DNA]</scope>
    <source>
        <strain evidence="22 23">ISS45</strain>
    </source>
</reference>
<dbReference type="PANTHER" id="PTHR11815">
    <property type="entry name" value="SUCCINYL-COA SYNTHETASE BETA CHAIN"/>
    <property type="match status" value="1"/>
</dbReference>
<dbReference type="GO" id="GO:0005634">
    <property type="term" value="C:nucleus"/>
    <property type="evidence" value="ECO:0007669"/>
    <property type="project" value="UniProtKB-SubCell"/>
</dbReference>
<evidence type="ECO:0000256" key="10">
    <source>
        <dbReference type="ARBA" id="ARBA00023242"/>
    </source>
</evidence>
<sequence>MNDVVVHEEHARLCCLLLNLAVAIGLQKLHFDCFTPTLSTAVAQLLSVEHHTPDLWVSKQFGVVCLVKDYNARGYFLRMYDIKKGFIVWEQEIYDEFNSTRLCDELLAFEGDYCMFGLNFASVDEANDFHCQIQKLQNRIAERESASRTVAPSEPHSMYTMAPTYSSVTSMSVVMPFTSVTSGLTTTQKAKRKKSRRKIDKKEIGNPTNFEYTIQHRAHIGWDKNKGFTAEGEGADPELKAILSKLNLPTDFQETEKQAIYSVINQMGGIEAVTRQLKQEKPVHHRSTVAVGMPNRNMGTANRGEWRKTRSARKCELNELSCVLAGPPPSRPALPTPRDVPTPVQQPQRPLPPSGYSSLSAGPPAPLIHGGRHQESTTVALTVAQQPPPPPPPPPPPLPPLLSAPHQPPMMMFHSEEMVPKAPAAPPPPAPPPPPPFPTETVPSVEDKFKSARSNLLDEIRRGKALKHVDERSSNTAKEPAAVDNRMALMNQIAQGVNLKPVEKMPQSNAKDDEAEKMGGIAGALARALLERRGQMGVESDSSDEEDDDDDDEDNEWDDKRMRVPFLLLLKRTNLFVPYGGWQLSTGRRALHLQEYHSKQLLDNFGLTVQKFIVVEAAEEAAVRLQKFVANEYVVKAQILAGGRGKGKFDNGLEGGVKLARSPKQAIEYVKKMVNHRLFTNQTSSDGILVKKVMIAESVPIWREGYLAIMVDRTLESPLIIASPSGGVDIEEVSVKSPELMLKLPIDLEVGLSPAVALKIAKFLQFSENATEKAKDEILHLYEMFVRTDATMIEVNPICETTNSDVYLVDAKLHFDDNASFRQREIFALTNLSDRDPRENEAESYGLNFVSMDGNIGCLVNGAGLAMATMDLIKLHGGEPANFLDVGGSADASQVSRGIEIISHDPKVKAIFVNIFGGIVNCQTIARGVIAAMEKIGSRLPIILRLEGTDDLTAKRLLRESHQTMLMANNMEHGVSLSIEAISSDYRQTEGAKTA</sequence>
<comment type="pathway">
    <text evidence="2 14">Carbohydrate metabolism; tricarboxylic acid cycle; succinate from succinyl-CoA (ligase route): step 1/1.</text>
</comment>
<dbReference type="EC" id="6.2.1.5" evidence="14"/>
<feature type="domain" description="CRIB" evidence="18">
    <location>
        <begin position="204"/>
        <end position="221"/>
    </location>
</feature>
<dbReference type="SUPFAM" id="SSF52210">
    <property type="entry name" value="Succinyl-CoA synthetase domains"/>
    <property type="match status" value="1"/>
</dbReference>
<evidence type="ECO:0000256" key="9">
    <source>
        <dbReference type="ARBA" id="ARBA00022842"/>
    </source>
</evidence>
<evidence type="ECO:0000259" key="19">
    <source>
        <dbReference type="PROSITE" id="PS50229"/>
    </source>
</evidence>
<keyword evidence="8 14" id="KW-0547">Nucleotide-binding</keyword>
<comment type="catalytic activity">
    <reaction evidence="14">
        <text>succinate + ATP + CoA = succinyl-CoA + ADP + phosphate</text>
        <dbReference type="Rhea" id="RHEA:17661"/>
        <dbReference type="ChEBI" id="CHEBI:30031"/>
        <dbReference type="ChEBI" id="CHEBI:30616"/>
        <dbReference type="ChEBI" id="CHEBI:43474"/>
        <dbReference type="ChEBI" id="CHEBI:57287"/>
        <dbReference type="ChEBI" id="CHEBI:57292"/>
        <dbReference type="ChEBI" id="CHEBI:456216"/>
        <dbReference type="EC" id="6.2.1.5"/>
    </reaction>
</comment>
<dbReference type="InterPro" id="IPR017866">
    <property type="entry name" value="Succ-CoA_synthase_bsu_CS"/>
</dbReference>
<keyword evidence="5 14" id="KW-0436">Ligase</keyword>
<dbReference type="InterPro" id="IPR005811">
    <property type="entry name" value="SUCC_ACL_C"/>
</dbReference>
<evidence type="ECO:0000256" key="15">
    <source>
        <dbReference type="PROSITE-ProRule" id="PRU00409"/>
    </source>
</evidence>
<comment type="subcellular location">
    <subcellularLocation>
        <location evidence="14">Mitochondrion</location>
    </subcellularLocation>
    <subcellularLocation>
        <location evidence="1">Nucleus</location>
    </subcellularLocation>
</comment>
<dbReference type="GO" id="GO:0006099">
    <property type="term" value="P:tricarboxylic acid cycle"/>
    <property type="evidence" value="ECO:0007669"/>
    <property type="project" value="UniProtKB-UniRule"/>
</dbReference>
<keyword evidence="6 14" id="KW-0479">Metal-binding</keyword>
<dbReference type="SUPFAM" id="SSF56059">
    <property type="entry name" value="Glutathione synthetase ATP-binding domain-like"/>
    <property type="match status" value="1"/>
</dbReference>
<dbReference type="SMART" id="SM00461">
    <property type="entry name" value="WH1"/>
    <property type="match status" value="1"/>
</dbReference>
<dbReference type="FunFam" id="3.30.1490.20:FF:000004">
    <property type="entry name" value="Succinate--CoA ligase [ADP-forming] subunit beta, mitochondrial"/>
    <property type="match status" value="1"/>
</dbReference>
<dbReference type="PROSITE" id="PS51082">
    <property type="entry name" value="WH2"/>
    <property type="match status" value="2"/>
</dbReference>
<dbReference type="Pfam" id="PF00549">
    <property type="entry name" value="Ligase_CoA"/>
    <property type="match status" value="1"/>
</dbReference>
<evidence type="ECO:0000256" key="17">
    <source>
        <dbReference type="SAM" id="MobiDB-lite"/>
    </source>
</evidence>
<keyword evidence="9 14" id="KW-0460">Magnesium</keyword>
<comment type="similarity">
    <text evidence="14 16">Belongs to the succinate/malate CoA ligase beta subunit family.</text>
</comment>
<dbReference type="Proteomes" id="UP000243006">
    <property type="component" value="Unassembled WGS sequence"/>
</dbReference>
<dbReference type="Gene3D" id="3.30.470.20">
    <property type="entry name" value="ATP-grasp fold, B domain"/>
    <property type="match status" value="1"/>
</dbReference>
<comment type="cofactor">
    <cofactor evidence="14">
        <name>Mg(2+)</name>
        <dbReference type="ChEBI" id="CHEBI:18420"/>
    </cofactor>
    <text evidence="14">Binds 1 Mg(2+) ion per subunit.</text>
</comment>
<feature type="binding site" evidence="14">
    <location>
        <position position="796"/>
    </location>
    <ligand>
        <name>Mg(2+)</name>
        <dbReference type="ChEBI" id="CHEBI:18420"/>
    </ligand>
</feature>
<dbReference type="PANTHER" id="PTHR11815:SF10">
    <property type="entry name" value="SUCCINATE--COA LIGASE [GDP-FORMING] SUBUNIT BETA, MITOCHONDRIAL"/>
    <property type="match status" value="1"/>
</dbReference>
<comment type="function">
    <text evidence="14">Succinyl-CoA synthetase functions in the citric acid cycle (TCA), coupling the hydrolysis of succinyl-CoA to the synthesis of ATP and thus represents the only step of substrate-level phosphorylation in the TCA. The beta subunit provides nucleotide specificity of the enzyme and binds the substrate succinate, while the binding sites for coenzyme A and phosphate are found in the alpha subunit.</text>
</comment>
<dbReference type="InterPro" id="IPR000697">
    <property type="entry name" value="WH1/EVH1_dom"/>
</dbReference>
<dbReference type="GO" id="GO:0005739">
    <property type="term" value="C:mitochondrion"/>
    <property type="evidence" value="ECO:0007669"/>
    <property type="project" value="UniProtKB-SubCell"/>
</dbReference>
<feature type="region of interest" description="Disordered" evidence="17">
    <location>
        <begin position="323"/>
        <end position="444"/>
    </location>
</feature>
<feature type="domain" description="WH1" evidence="19">
    <location>
        <begin position="30"/>
        <end position="140"/>
    </location>
</feature>
<dbReference type="Gene3D" id="3.90.810.10">
    <property type="entry name" value="CRIB domain"/>
    <property type="match status" value="2"/>
</dbReference>
<gene>
    <name evidence="22" type="ORF">D917_04547</name>
</gene>
<keyword evidence="7" id="KW-0677">Repeat</keyword>
<dbReference type="GO" id="GO:0005524">
    <property type="term" value="F:ATP binding"/>
    <property type="evidence" value="ECO:0007669"/>
    <property type="project" value="UniProtKB-UniRule"/>
</dbReference>
<dbReference type="InterPro" id="IPR003124">
    <property type="entry name" value="WH2_dom"/>
</dbReference>
<dbReference type="EMBL" id="LVZM01023598">
    <property type="protein sequence ID" value="OUC39867.1"/>
    <property type="molecule type" value="Genomic_DNA"/>
</dbReference>
<dbReference type="InterPro" id="IPR033927">
    <property type="entry name" value="WASPfam_EVH1"/>
</dbReference>
<feature type="region of interest" description="Disordered" evidence="17">
    <location>
        <begin position="534"/>
        <end position="557"/>
    </location>
</feature>
<dbReference type="SMART" id="SM00246">
    <property type="entry name" value="WH2"/>
    <property type="match status" value="2"/>
</dbReference>
<evidence type="ECO:0000259" key="18">
    <source>
        <dbReference type="PROSITE" id="PS50108"/>
    </source>
</evidence>
<feature type="domain" description="WH2" evidence="21">
    <location>
        <begin position="452"/>
        <end position="469"/>
    </location>
</feature>
<keyword evidence="14" id="KW-0496">Mitochondrion</keyword>
<comment type="catalytic activity">
    <reaction evidence="11">
        <text>GTP + succinate + CoA = succinyl-CoA + GDP + phosphate</text>
        <dbReference type="Rhea" id="RHEA:22120"/>
        <dbReference type="ChEBI" id="CHEBI:30031"/>
        <dbReference type="ChEBI" id="CHEBI:37565"/>
        <dbReference type="ChEBI" id="CHEBI:43474"/>
        <dbReference type="ChEBI" id="CHEBI:57287"/>
        <dbReference type="ChEBI" id="CHEBI:57292"/>
        <dbReference type="ChEBI" id="CHEBI:58189"/>
        <dbReference type="EC" id="6.2.1.4"/>
    </reaction>
</comment>
<dbReference type="Gene3D" id="3.30.1490.20">
    <property type="entry name" value="ATP-grasp fold, A domain"/>
    <property type="match status" value="1"/>
</dbReference>
<dbReference type="PROSITE" id="PS50108">
    <property type="entry name" value="CRIB"/>
    <property type="match status" value="1"/>
</dbReference>